<feature type="transmembrane region" description="Helical" evidence="8">
    <location>
        <begin position="260"/>
        <end position="277"/>
    </location>
</feature>
<dbReference type="GO" id="GO:0016758">
    <property type="term" value="F:hexosyltransferase activity"/>
    <property type="evidence" value="ECO:0007669"/>
    <property type="project" value="InterPro"/>
</dbReference>
<evidence type="ECO:0000313" key="9">
    <source>
        <dbReference type="EMBL" id="GHF65300.1"/>
    </source>
</evidence>
<dbReference type="GO" id="GO:0005886">
    <property type="term" value="C:plasma membrane"/>
    <property type="evidence" value="ECO:0007669"/>
    <property type="project" value="UniProtKB-SubCell"/>
</dbReference>
<dbReference type="InterPro" id="IPR018584">
    <property type="entry name" value="GT87"/>
</dbReference>
<feature type="transmembrane region" description="Helical" evidence="8">
    <location>
        <begin position="118"/>
        <end position="134"/>
    </location>
</feature>
<gene>
    <name evidence="9" type="ORF">GCM10017566_43540</name>
</gene>
<keyword evidence="10" id="KW-1185">Reference proteome</keyword>
<feature type="transmembrane region" description="Helical" evidence="8">
    <location>
        <begin position="286"/>
        <end position="303"/>
    </location>
</feature>
<evidence type="ECO:0000256" key="3">
    <source>
        <dbReference type="ARBA" id="ARBA00022679"/>
    </source>
</evidence>
<evidence type="ECO:0000256" key="6">
    <source>
        <dbReference type="ARBA" id="ARBA00023136"/>
    </source>
</evidence>
<protein>
    <recommendedName>
        <fullName evidence="11">DUF2029 domain-containing protein</fullName>
    </recommendedName>
</protein>
<evidence type="ECO:0000256" key="1">
    <source>
        <dbReference type="ARBA" id="ARBA00004651"/>
    </source>
</evidence>
<comment type="similarity">
    <text evidence="7">Belongs to the glycosyltransferase 87 family.</text>
</comment>
<evidence type="ECO:0000313" key="10">
    <source>
        <dbReference type="Proteomes" id="UP000658656"/>
    </source>
</evidence>
<feature type="transmembrane region" description="Helical" evidence="8">
    <location>
        <begin position="195"/>
        <end position="215"/>
    </location>
</feature>
<dbReference type="RefSeq" id="WP_229880974.1">
    <property type="nucleotide sequence ID" value="NZ_BNAV01000006.1"/>
</dbReference>
<keyword evidence="2" id="KW-1003">Cell membrane</keyword>
<proteinExistence type="inferred from homology"/>
<evidence type="ECO:0000256" key="4">
    <source>
        <dbReference type="ARBA" id="ARBA00022692"/>
    </source>
</evidence>
<reference evidence="9" key="2">
    <citation type="submission" date="2020-09" db="EMBL/GenBank/DDBJ databases">
        <authorList>
            <person name="Sun Q."/>
            <person name="Zhou Y."/>
        </authorList>
    </citation>
    <scope>NUCLEOTIDE SEQUENCE</scope>
    <source>
        <strain evidence="9">CGMCC 4.7679</strain>
    </source>
</reference>
<dbReference type="EMBL" id="BNAV01000006">
    <property type="protein sequence ID" value="GHF65300.1"/>
    <property type="molecule type" value="Genomic_DNA"/>
</dbReference>
<dbReference type="AlphaFoldDB" id="A0A8H9IYE2"/>
<feature type="transmembrane region" description="Helical" evidence="8">
    <location>
        <begin position="372"/>
        <end position="389"/>
    </location>
</feature>
<dbReference type="Pfam" id="PF09594">
    <property type="entry name" value="GT87"/>
    <property type="match status" value="1"/>
</dbReference>
<evidence type="ECO:0000256" key="5">
    <source>
        <dbReference type="ARBA" id="ARBA00022989"/>
    </source>
</evidence>
<keyword evidence="6 8" id="KW-0472">Membrane</keyword>
<dbReference type="Proteomes" id="UP000658656">
    <property type="component" value="Unassembled WGS sequence"/>
</dbReference>
<feature type="transmembrane region" description="Helical" evidence="8">
    <location>
        <begin position="141"/>
        <end position="160"/>
    </location>
</feature>
<sequence length="406" mass="44343">MPATAFWSVLVLGVLAGAWYLKQLLSDIGNLLHLLDLGVYQIAGQRVLDGVSVYDTPLLGHTRGEWEFVYTPFSALLFAPLAKVTGEAFKYVGGIGNFLVLVVAVWSALALLNYRRDLRLVVFSVPIAALLMWCEPVRETMAFGQVNMVLMALVLVDALLPDSFRGKGVLTGIAAGIKLTPAFFIGYFLFTRRWWAAAVSAVTFVATVVLGFLVLPHDSKTYWAGAFADPTRVGVPENPSNESLRGMFARDVGLAGGWKIVWFLAAALLALACLWLARRLSFGRQELLAVVLCGLATTLVSPYSWVHHWVWLGALLVWLLDASLRPRAFGAWLALLVTAFVVSGGVLDLLGADVGTVLDFPDWHGLEIVYQNAYIWLTVLAFAVVAVRLKKLTASREKESSSSARS</sequence>
<feature type="transmembrane region" description="Helical" evidence="8">
    <location>
        <begin position="172"/>
        <end position="190"/>
    </location>
</feature>
<keyword evidence="4 8" id="KW-0812">Transmembrane</keyword>
<feature type="transmembrane region" description="Helical" evidence="8">
    <location>
        <begin position="331"/>
        <end position="352"/>
    </location>
</feature>
<reference evidence="9" key="1">
    <citation type="journal article" date="2014" name="Int. J. Syst. Evol. Microbiol.">
        <title>Complete genome sequence of Corynebacterium casei LMG S-19264T (=DSM 44701T), isolated from a smear-ripened cheese.</title>
        <authorList>
            <consortium name="US DOE Joint Genome Institute (JGI-PGF)"/>
            <person name="Walter F."/>
            <person name="Albersmeier A."/>
            <person name="Kalinowski J."/>
            <person name="Ruckert C."/>
        </authorList>
    </citation>
    <scope>NUCLEOTIDE SEQUENCE</scope>
    <source>
        <strain evidence="9">CGMCC 4.7679</strain>
    </source>
</reference>
<evidence type="ECO:0008006" key="11">
    <source>
        <dbReference type="Google" id="ProtNLM"/>
    </source>
</evidence>
<keyword evidence="5 8" id="KW-1133">Transmembrane helix</keyword>
<keyword evidence="3" id="KW-0808">Transferase</keyword>
<comment type="caution">
    <text evidence="9">The sequence shown here is derived from an EMBL/GenBank/DDBJ whole genome shotgun (WGS) entry which is preliminary data.</text>
</comment>
<accession>A0A8H9IYE2</accession>
<organism evidence="9 10">
    <name type="scientific">Amycolatopsis bartoniae</name>
    <dbReference type="NCBI Taxonomy" id="941986"/>
    <lineage>
        <taxon>Bacteria</taxon>
        <taxon>Bacillati</taxon>
        <taxon>Actinomycetota</taxon>
        <taxon>Actinomycetes</taxon>
        <taxon>Pseudonocardiales</taxon>
        <taxon>Pseudonocardiaceae</taxon>
        <taxon>Amycolatopsis</taxon>
    </lineage>
</organism>
<evidence type="ECO:0000256" key="8">
    <source>
        <dbReference type="SAM" id="Phobius"/>
    </source>
</evidence>
<evidence type="ECO:0000256" key="7">
    <source>
        <dbReference type="ARBA" id="ARBA00024033"/>
    </source>
</evidence>
<evidence type="ECO:0000256" key="2">
    <source>
        <dbReference type="ARBA" id="ARBA00022475"/>
    </source>
</evidence>
<name>A0A8H9IYE2_9PSEU</name>
<feature type="transmembrane region" description="Helical" evidence="8">
    <location>
        <begin position="91"/>
        <end position="112"/>
    </location>
</feature>
<comment type="subcellular location">
    <subcellularLocation>
        <location evidence="1">Cell membrane</location>
        <topology evidence="1">Multi-pass membrane protein</topology>
    </subcellularLocation>
</comment>